<evidence type="ECO:0000259" key="1">
    <source>
        <dbReference type="Pfam" id="PF12867"/>
    </source>
</evidence>
<evidence type="ECO:0000313" key="3">
    <source>
        <dbReference type="Proteomes" id="UP000597444"/>
    </source>
</evidence>
<comment type="caution">
    <text evidence="2">The sequence shown here is derived from an EMBL/GenBank/DDBJ whole genome shotgun (WGS) entry which is preliminary data.</text>
</comment>
<gene>
    <name evidence="2" type="ORF">KSF_005460</name>
</gene>
<dbReference type="AlphaFoldDB" id="A0A8J3IBC3"/>
<dbReference type="Pfam" id="PF12867">
    <property type="entry name" value="DinB_2"/>
    <property type="match status" value="1"/>
</dbReference>
<sequence>MELLDRYLGYEAWTLRYFLTRCRDLSPSQLHQPFDIGHGTVHATVDHILSNVETWTDLMRERPVRHLPPLAATPESYLQRFDDALADFADCGRRLVAEGRLDETYLDVLDTPPQPKTFGGTLLHVLTHTTVHRWEIQHMLQRLGLGDLIEGDVLSWEAKHK</sequence>
<organism evidence="2 3">
    <name type="scientific">Reticulibacter mediterranei</name>
    <dbReference type="NCBI Taxonomy" id="2778369"/>
    <lineage>
        <taxon>Bacteria</taxon>
        <taxon>Bacillati</taxon>
        <taxon>Chloroflexota</taxon>
        <taxon>Ktedonobacteria</taxon>
        <taxon>Ktedonobacterales</taxon>
        <taxon>Reticulibacteraceae</taxon>
        <taxon>Reticulibacter</taxon>
    </lineage>
</organism>
<dbReference type="InterPro" id="IPR024775">
    <property type="entry name" value="DinB-like"/>
</dbReference>
<feature type="domain" description="DinB-like" evidence="1">
    <location>
        <begin position="14"/>
        <end position="136"/>
    </location>
</feature>
<dbReference type="SUPFAM" id="SSF109854">
    <property type="entry name" value="DinB/YfiT-like putative metalloenzymes"/>
    <property type="match status" value="1"/>
</dbReference>
<name>A0A8J3IBC3_9CHLR</name>
<dbReference type="Gene3D" id="1.20.120.450">
    <property type="entry name" value="dinb family like domain"/>
    <property type="match status" value="1"/>
</dbReference>
<protein>
    <recommendedName>
        <fullName evidence="1">DinB-like domain-containing protein</fullName>
    </recommendedName>
</protein>
<proteinExistence type="predicted"/>
<dbReference type="InterPro" id="IPR034660">
    <property type="entry name" value="DinB/YfiT-like"/>
</dbReference>
<keyword evidence="3" id="KW-1185">Reference proteome</keyword>
<accession>A0A8J3IBC3</accession>
<dbReference type="Proteomes" id="UP000597444">
    <property type="component" value="Unassembled WGS sequence"/>
</dbReference>
<dbReference type="EMBL" id="BNJK01000001">
    <property type="protein sequence ID" value="GHO90498.1"/>
    <property type="molecule type" value="Genomic_DNA"/>
</dbReference>
<evidence type="ECO:0000313" key="2">
    <source>
        <dbReference type="EMBL" id="GHO90498.1"/>
    </source>
</evidence>
<dbReference type="RefSeq" id="WP_220201457.1">
    <property type="nucleotide sequence ID" value="NZ_BNJK01000001.1"/>
</dbReference>
<reference evidence="2" key="1">
    <citation type="submission" date="2020-10" db="EMBL/GenBank/DDBJ databases">
        <title>Taxonomic study of unclassified bacteria belonging to the class Ktedonobacteria.</title>
        <authorList>
            <person name="Yabe S."/>
            <person name="Wang C.M."/>
            <person name="Zheng Y."/>
            <person name="Sakai Y."/>
            <person name="Cavaletti L."/>
            <person name="Monciardini P."/>
            <person name="Donadio S."/>
        </authorList>
    </citation>
    <scope>NUCLEOTIDE SEQUENCE</scope>
    <source>
        <strain evidence="2">ID150040</strain>
    </source>
</reference>